<reference evidence="3" key="1">
    <citation type="submission" date="2013-09" db="EMBL/GenBank/DDBJ databases">
        <title>The Genome Sequence of Anopheles maculatus species B.</title>
        <authorList>
            <consortium name="The Broad Institute Genomics Platform"/>
            <person name="Neafsey D.E."/>
            <person name="Besansky N."/>
            <person name="Howell P."/>
            <person name="Walton C."/>
            <person name="Young S.K."/>
            <person name="Zeng Q."/>
            <person name="Gargeya S."/>
            <person name="Fitzgerald M."/>
            <person name="Haas B."/>
            <person name="Abouelleil A."/>
            <person name="Allen A.W."/>
            <person name="Alvarado L."/>
            <person name="Arachchi H.M."/>
            <person name="Berlin A.M."/>
            <person name="Chapman S.B."/>
            <person name="Gainer-Dewar J."/>
            <person name="Goldberg J."/>
            <person name="Griggs A."/>
            <person name="Gujja S."/>
            <person name="Hansen M."/>
            <person name="Howarth C."/>
            <person name="Imamovic A."/>
            <person name="Ireland A."/>
            <person name="Larimer J."/>
            <person name="McCowan C."/>
            <person name="Murphy C."/>
            <person name="Pearson M."/>
            <person name="Poon T.W."/>
            <person name="Priest M."/>
            <person name="Roberts A."/>
            <person name="Saif S."/>
            <person name="Shea T."/>
            <person name="Sisk P."/>
            <person name="Sykes S."/>
            <person name="Wortman J."/>
            <person name="Nusbaum C."/>
            <person name="Birren B."/>
        </authorList>
    </citation>
    <scope>NUCLEOTIDE SEQUENCE [LARGE SCALE GENOMIC DNA]</scope>
    <source>
        <strain evidence="3">maculatus3</strain>
    </source>
</reference>
<name>A0A182T7Z8_9DIPT</name>
<feature type="compositionally biased region" description="Polar residues" evidence="1">
    <location>
        <begin position="174"/>
        <end position="188"/>
    </location>
</feature>
<feature type="compositionally biased region" description="Polar residues" evidence="1">
    <location>
        <begin position="196"/>
        <end position="210"/>
    </location>
</feature>
<sequence>MAPKGELALSEREYEPPPPDESTHPPPSQSPAVMLRTPRENPYTKVCALRRQSSALSLSSSCCTSTNRLANQSSRYERYGGVGVGGRLDASRRLNLSLDENITRENIYSTKAGPVQKVHQSLDEAKIALVKQRKIVRSVGDDDNIQEGFEMAQGANPGEDDNATDVEDSVFHSPQHQFATKTGSSKTNPFIDGSMESVSTQEPHADTGTTEFKPELSTPGTNSSSAASSVRNSPVIGRSRSLFSTSAATGKMIARQLSNQKKHFTSAAGSGSTSGGTSGVGHFHDLKEKLAASRKGIFASLDKTQHSAEGGNGTLGDGTPATARSNQQVEKSKPKL</sequence>
<feature type="region of interest" description="Disordered" evidence="1">
    <location>
        <begin position="301"/>
        <end position="336"/>
    </location>
</feature>
<feature type="region of interest" description="Disordered" evidence="1">
    <location>
        <begin position="1"/>
        <end position="38"/>
    </location>
</feature>
<evidence type="ECO:0000313" key="2">
    <source>
        <dbReference type="EnsemblMetazoa" id="AMAM021465-PA"/>
    </source>
</evidence>
<proteinExistence type="predicted"/>
<evidence type="ECO:0000313" key="3">
    <source>
        <dbReference type="Proteomes" id="UP000075901"/>
    </source>
</evidence>
<reference evidence="2" key="2">
    <citation type="submission" date="2020-05" db="UniProtKB">
        <authorList>
            <consortium name="EnsemblMetazoa"/>
        </authorList>
    </citation>
    <scope>IDENTIFICATION</scope>
    <source>
        <strain evidence="2">maculatus3</strain>
    </source>
</reference>
<feature type="region of interest" description="Disordered" evidence="1">
    <location>
        <begin position="174"/>
        <end position="234"/>
    </location>
</feature>
<accession>A0A182T7Z8</accession>
<feature type="compositionally biased region" description="Low complexity" evidence="1">
    <location>
        <begin position="217"/>
        <end position="234"/>
    </location>
</feature>
<protein>
    <submittedName>
        <fullName evidence="2">Uncharacterized protein</fullName>
    </submittedName>
</protein>
<feature type="compositionally biased region" description="Pro residues" evidence="1">
    <location>
        <begin position="16"/>
        <end position="29"/>
    </location>
</feature>
<keyword evidence="3" id="KW-1185">Reference proteome</keyword>
<dbReference type="EnsemblMetazoa" id="AMAM021465-RA">
    <property type="protein sequence ID" value="AMAM021465-PA"/>
    <property type="gene ID" value="AMAM021465"/>
</dbReference>
<dbReference type="AlphaFoldDB" id="A0A182T7Z8"/>
<evidence type="ECO:0000256" key="1">
    <source>
        <dbReference type="SAM" id="MobiDB-lite"/>
    </source>
</evidence>
<feature type="region of interest" description="Disordered" evidence="1">
    <location>
        <begin position="260"/>
        <end position="282"/>
    </location>
</feature>
<dbReference type="VEuPathDB" id="VectorBase:AMAM021465"/>
<dbReference type="Proteomes" id="UP000075901">
    <property type="component" value="Unassembled WGS sequence"/>
</dbReference>
<organism evidence="2 3">
    <name type="scientific">Anopheles maculatus</name>
    <dbReference type="NCBI Taxonomy" id="74869"/>
    <lineage>
        <taxon>Eukaryota</taxon>
        <taxon>Metazoa</taxon>
        <taxon>Ecdysozoa</taxon>
        <taxon>Arthropoda</taxon>
        <taxon>Hexapoda</taxon>
        <taxon>Insecta</taxon>
        <taxon>Pterygota</taxon>
        <taxon>Neoptera</taxon>
        <taxon>Endopterygota</taxon>
        <taxon>Diptera</taxon>
        <taxon>Nematocera</taxon>
        <taxon>Culicoidea</taxon>
        <taxon>Culicidae</taxon>
        <taxon>Anophelinae</taxon>
        <taxon>Anopheles</taxon>
        <taxon>Anopheles maculatus group</taxon>
    </lineage>
</organism>